<organism evidence="2 3">
    <name type="scientific">Candidatus Borkfalkia faecipullorum</name>
    <dbReference type="NCBI Taxonomy" id="2838510"/>
    <lineage>
        <taxon>Bacteria</taxon>
        <taxon>Bacillati</taxon>
        <taxon>Bacillota</taxon>
        <taxon>Clostridia</taxon>
        <taxon>Christensenellales</taxon>
        <taxon>Christensenellaceae</taxon>
        <taxon>Candidatus Borkfalkia</taxon>
    </lineage>
</organism>
<dbReference type="PROSITE" id="PS51257">
    <property type="entry name" value="PROKAR_LIPOPROTEIN"/>
    <property type="match status" value="1"/>
</dbReference>
<sequence>MKKKLIRIVSLVMTAMLALGLFSGCSLGIFSDMGILVTDNQRDMQQVVAEVNLGKDKTSLEESFSLLSEELNSTVADQLDKVLTTDEIYKRDLVAYFMSYGYNYYSQNNSYTATFEQVMQDLVDRKIMSQFATVYYLNAGEVLVDRDNVTIKDGYVDVSGTDGMKMNGEISLDGYLSAIEGKTGDEAAVAGYSYLLTDAEIKYATYVIMVSVNSAIDSYEEDYIKAEDETTSSTETRTTPTGANTLPDGYYPTKEDGSIDYAIYTGANSASECGEYEKKEGSTSYTRSRAYAQFIHALRENYLIGEDEKDVTDVTALSYFTTELKSQLEQMLINKFYATLAYKAAQTMSATTLQESYQTLLNSQEASTESSSFTTTMDSLSDTSFVVYSPKNRKFGFVYNILLPFNTNQTKLLDSIRYTDGTKEYYAARNTNAGLLSSIEAKDQRASWFNGSEDYSFEATGDYYKNAYNSAEGKTNYLFFKDSYVENGEGIERYAGKYPFNGTAEKKDDGTYKLTYNLLDIDGFIDEMESYIGYVTENSSVASGKYYSGTLDNLAQWNAADKESSTFYSVTADYFPKDANGVIDQSANIYYKGSVSNLGFTADGALDKTTNSYKVISAVNELMFAYSTDTGCLNSYLGYSIAAKEEATSYVAEFEYAAQQAVNDGAGVGNYYVVATDYGWHIIYVSFVYTGGEVYGGFDYNERNTEGTFSYYFYQSKKSSTVTEYGNNKETMIRYNANNDTVVTLHKDRYEDLLNIA</sequence>
<feature type="region of interest" description="Disordered" evidence="1">
    <location>
        <begin position="227"/>
        <end position="250"/>
    </location>
</feature>
<dbReference type="Proteomes" id="UP000824204">
    <property type="component" value="Unassembled WGS sequence"/>
</dbReference>
<dbReference type="AlphaFoldDB" id="A0A9D2AFQ2"/>
<name>A0A9D2AFQ2_9FIRM</name>
<evidence type="ECO:0000313" key="2">
    <source>
        <dbReference type="EMBL" id="HIX07122.1"/>
    </source>
</evidence>
<reference evidence="2" key="2">
    <citation type="submission" date="2021-04" db="EMBL/GenBank/DDBJ databases">
        <authorList>
            <person name="Gilroy R."/>
        </authorList>
    </citation>
    <scope>NUCLEOTIDE SEQUENCE</scope>
    <source>
        <strain evidence="2">811</strain>
    </source>
</reference>
<reference evidence="2" key="1">
    <citation type="journal article" date="2021" name="PeerJ">
        <title>Extensive microbial diversity within the chicken gut microbiome revealed by metagenomics and culture.</title>
        <authorList>
            <person name="Gilroy R."/>
            <person name="Ravi A."/>
            <person name="Getino M."/>
            <person name="Pursley I."/>
            <person name="Horton D.L."/>
            <person name="Alikhan N.F."/>
            <person name="Baker D."/>
            <person name="Gharbi K."/>
            <person name="Hall N."/>
            <person name="Watson M."/>
            <person name="Adriaenssens E.M."/>
            <person name="Foster-Nyarko E."/>
            <person name="Jarju S."/>
            <person name="Secka A."/>
            <person name="Antonio M."/>
            <person name="Oren A."/>
            <person name="Chaudhuri R.R."/>
            <person name="La Ragione R."/>
            <person name="Hildebrand F."/>
            <person name="Pallen M.J."/>
        </authorList>
    </citation>
    <scope>NUCLEOTIDE SEQUENCE</scope>
    <source>
        <strain evidence="2">811</strain>
    </source>
</reference>
<proteinExistence type="predicted"/>
<feature type="compositionally biased region" description="Low complexity" evidence="1">
    <location>
        <begin position="231"/>
        <end position="241"/>
    </location>
</feature>
<dbReference type="EMBL" id="DXFX01000019">
    <property type="protein sequence ID" value="HIX07122.1"/>
    <property type="molecule type" value="Genomic_DNA"/>
</dbReference>
<evidence type="ECO:0000313" key="3">
    <source>
        <dbReference type="Proteomes" id="UP000824204"/>
    </source>
</evidence>
<accession>A0A9D2AFQ2</accession>
<comment type="caution">
    <text evidence="2">The sequence shown here is derived from an EMBL/GenBank/DDBJ whole genome shotgun (WGS) entry which is preliminary data.</text>
</comment>
<protein>
    <submittedName>
        <fullName evidence="2">Uncharacterized protein</fullName>
    </submittedName>
</protein>
<gene>
    <name evidence="2" type="ORF">H9741_01470</name>
</gene>
<evidence type="ECO:0000256" key="1">
    <source>
        <dbReference type="SAM" id="MobiDB-lite"/>
    </source>
</evidence>